<name>A0A927MU14_9ACTN</name>
<dbReference type="RefSeq" id="WP_192748154.1">
    <property type="nucleotide sequence ID" value="NZ_BAABJL010000055.1"/>
</dbReference>
<comment type="caution">
    <text evidence="2">The sequence shown here is derived from an EMBL/GenBank/DDBJ whole genome shotgun (WGS) entry which is preliminary data.</text>
</comment>
<keyword evidence="2" id="KW-0687">Ribonucleoprotein</keyword>
<dbReference type="EMBL" id="JADBEM010000001">
    <property type="protein sequence ID" value="MBE1603282.1"/>
    <property type="molecule type" value="Genomic_DNA"/>
</dbReference>
<protein>
    <submittedName>
        <fullName evidence="2">Ribosomal protein S18 acetylase RimI-like enzyme</fullName>
    </submittedName>
</protein>
<evidence type="ECO:0000259" key="1">
    <source>
        <dbReference type="PROSITE" id="PS51186"/>
    </source>
</evidence>
<dbReference type="Gene3D" id="3.40.630.30">
    <property type="match status" value="1"/>
</dbReference>
<organism evidence="2 3">
    <name type="scientific">Actinopolymorpha pittospori</name>
    <dbReference type="NCBI Taxonomy" id="648752"/>
    <lineage>
        <taxon>Bacteria</taxon>
        <taxon>Bacillati</taxon>
        <taxon>Actinomycetota</taxon>
        <taxon>Actinomycetes</taxon>
        <taxon>Propionibacteriales</taxon>
        <taxon>Actinopolymorphaceae</taxon>
        <taxon>Actinopolymorpha</taxon>
    </lineage>
</organism>
<evidence type="ECO:0000313" key="2">
    <source>
        <dbReference type="EMBL" id="MBE1603282.1"/>
    </source>
</evidence>
<dbReference type="PROSITE" id="PS51186">
    <property type="entry name" value="GNAT"/>
    <property type="match status" value="1"/>
</dbReference>
<dbReference type="InterPro" id="IPR000182">
    <property type="entry name" value="GNAT_dom"/>
</dbReference>
<keyword evidence="3" id="KW-1185">Reference proteome</keyword>
<keyword evidence="2" id="KW-0689">Ribosomal protein</keyword>
<dbReference type="GO" id="GO:0005840">
    <property type="term" value="C:ribosome"/>
    <property type="evidence" value="ECO:0007669"/>
    <property type="project" value="UniProtKB-KW"/>
</dbReference>
<accession>A0A927MU14</accession>
<gene>
    <name evidence="2" type="ORF">HEB94_000130</name>
</gene>
<dbReference type="AlphaFoldDB" id="A0A927MU14"/>
<dbReference type="SUPFAM" id="SSF55729">
    <property type="entry name" value="Acyl-CoA N-acyltransferases (Nat)"/>
    <property type="match status" value="1"/>
</dbReference>
<sequence>MSPPDLDSLAAADVSEAAALHARAFETFFLTSLGEPFLRVFYSGFVTDPDAVTVVTRDDAGHVVGLVVGTVAPEGFFRRLVLTRAPQLAVASLRAVARHPRTAMRILRGLAYRGQTPVETTGALLSSICVDPDVEHTGHGRRLIDEWWCRVQTRGADSAHLTTDADDNERVNDFYRKAGWTLIGEYATREGRRMKCYGISAEKVVR</sequence>
<evidence type="ECO:0000313" key="3">
    <source>
        <dbReference type="Proteomes" id="UP000638648"/>
    </source>
</evidence>
<reference evidence="2" key="1">
    <citation type="submission" date="2020-10" db="EMBL/GenBank/DDBJ databases">
        <title>Sequencing the genomes of 1000 actinobacteria strains.</title>
        <authorList>
            <person name="Klenk H.-P."/>
        </authorList>
    </citation>
    <scope>NUCLEOTIDE SEQUENCE</scope>
    <source>
        <strain evidence="2">DSM 45354</strain>
    </source>
</reference>
<dbReference type="GO" id="GO:0016747">
    <property type="term" value="F:acyltransferase activity, transferring groups other than amino-acyl groups"/>
    <property type="evidence" value="ECO:0007669"/>
    <property type="project" value="InterPro"/>
</dbReference>
<feature type="domain" description="N-acetyltransferase" evidence="1">
    <location>
        <begin position="4"/>
        <end position="199"/>
    </location>
</feature>
<proteinExistence type="predicted"/>
<dbReference type="Proteomes" id="UP000638648">
    <property type="component" value="Unassembled WGS sequence"/>
</dbReference>
<dbReference type="Pfam" id="PF13508">
    <property type="entry name" value="Acetyltransf_7"/>
    <property type="match status" value="1"/>
</dbReference>
<dbReference type="InterPro" id="IPR016181">
    <property type="entry name" value="Acyl_CoA_acyltransferase"/>
</dbReference>